<comment type="caution">
    <text evidence="5">The sequence shown here is derived from an EMBL/GenBank/DDBJ whole genome shotgun (WGS) entry which is preliminary data.</text>
</comment>
<feature type="domain" description="Thioredoxin" evidence="4">
    <location>
        <begin position="2"/>
        <end position="152"/>
    </location>
</feature>
<evidence type="ECO:0000313" key="5">
    <source>
        <dbReference type="EMBL" id="MVN23459.1"/>
    </source>
</evidence>
<proteinExistence type="predicted"/>
<dbReference type="PIRSF" id="PIRSF000239">
    <property type="entry name" value="AHPC"/>
    <property type="match status" value="1"/>
</dbReference>
<dbReference type="Gene3D" id="3.40.30.10">
    <property type="entry name" value="Glutaredoxin"/>
    <property type="match status" value="1"/>
</dbReference>
<evidence type="ECO:0000259" key="4">
    <source>
        <dbReference type="PROSITE" id="PS51352"/>
    </source>
</evidence>
<dbReference type="InterPro" id="IPR024706">
    <property type="entry name" value="Peroxiredoxin_AhpC-typ"/>
</dbReference>
<dbReference type="PANTHER" id="PTHR43110">
    <property type="entry name" value="THIOL PEROXIDASE"/>
    <property type="match status" value="1"/>
</dbReference>
<gene>
    <name evidence="5" type="ORF">GO621_18200</name>
</gene>
<dbReference type="RefSeq" id="WP_157569712.1">
    <property type="nucleotide sequence ID" value="NZ_WPIK01000027.1"/>
</dbReference>
<sequence>MLQKGTKAPEFELSSGDGENISLQDFKGKNLIMAFYPADWSPVCSDEMALFNEMLKYFSKYEAVLVGVSVDSKWCHQAFSKSRNLHFPLLADFEPKGEISKKYGVYDEKEGTSDRALFVIDKEGVIAWSYLSPVGTNPGADGILEALENLTSKNNYV</sequence>
<dbReference type="Pfam" id="PF00578">
    <property type="entry name" value="AhpC-TSA"/>
    <property type="match status" value="1"/>
</dbReference>
<dbReference type="PANTHER" id="PTHR43110:SF1">
    <property type="entry name" value="THIOL PEROXIDASE"/>
    <property type="match status" value="1"/>
</dbReference>
<accession>A0A7K1T1N1</accession>
<reference evidence="5 6" key="1">
    <citation type="submission" date="2019-12" db="EMBL/GenBank/DDBJ databases">
        <title>Mucilaginibacter sp. HMF7410 genome sequencing and assembly.</title>
        <authorList>
            <person name="Kang H."/>
            <person name="Cha I."/>
            <person name="Kim H."/>
            <person name="Joh K."/>
        </authorList>
    </citation>
    <scope>NUCLEOTIDE SEQUENCE [LARGE SCALE GENOMIC DNA]</scope>
    <source>
        <strain evidence="5 6">HMF7410</strain>
    </source>
</reference>
<keyword evidence="1" id="KW-0560">Oxidoreductase</keyword>
<dbReference type="GO" id="GO:0016209">
    <property type="term" value="F:antioxidant activity"/>
    <property type="evidence" value="ECO:0007669"/>
    <property type="project" value="InterPro"/>
</dbReference>
<dbReference type="Proteomes" id="UP000462014">
    <property type="component" value="Unassembled WGS sequence"/>
</dbReference>
<dbReference type="SUPFAM" id="SSF52833">
    <property type="entry name" value="Thioredoxin-like"/>
    <property type="match status" value="1"/>
</dbReference>
<dbReference type="EMBL" id="WPIK01000027">
    <property type="protein sequence ID" value="MVN23459.1"/>
    <property type="molecule type" value="Genomic_DNA"/>
</dbReference>
<evidence type="ECO:0000313" key="6">
    <source>
        <dbReference type="Proteomes" id="UP000462014"/>
    </source>
</evidence>
<keyword evidence="6" id="KW-1185">Reference proteome</keyword>
<dbReference type="InterPro" id="IPR036249">
    <property type="entry name" value="Thioredoxin-like_sf"/>
</dbReference>
<evidence type="ECO:0000256" key="1">
    <source>
        <dbReference type="ARBA" id="ARBA00023002"/>
    </source>
</evidence>
<dbReference type="PROSITE" id="PS51352">
    <property type="entry name" value="THIOREDOXIN_2"/>
    <property type="match status" value="1"/>
</dbReference>
<feature type="active site" description="Cysteine sulfenic acid (-SOH) intermediate; for peroxidase activity" evidence="3">
    <location>
        <position position="44"/>
    </location>
</feature>
<dbReference type="InterPro" id="IPR050455">
    <property type="entry name" value="Tpx_Peroxidase_subfamily"/>
</dbReference>
<dbReference type="GO" id="GO:0016491">
    <property type="term" value="F:oxidoreductase activity"/>
    <property type="evidence" value="ECO:0007669"/>
    <property type="project" value="UniProtKB-KW"/>
</dbReference>
<keyword evidence="2" id="KW-0676">Redox-active center</keyword>
<protein>
    <submittedName>
        <fullName evidence="5">Redoxin domain-containing protein</fullName>
    </submittedName>
</protein>
<dbReference type="InterPro" id="IPR000866">
    <property type="entry name" value="AhpC/TSA"/>
</dbReference>
<organism evidence="5 6">
    <name type="scientific">Mucilaginibacter arboris</name>
    <dbReference type="NCBI Taxonomy" id="2682090"/>
    <lineage>
        <taxon>Bacteria</taxon>
        <taxon>Pseudomonadati</taxon>
        <taxon>Bacteroidota</taxon>
        <taxon>Sphingobacteriia</taxon>
        <taxon>Sphingobacteriales</taxon>
        <taxon>Sphingobacteriaceae</taxon>
        <taxon>Mucilaginibacter</taxon>
    </lineage>
</organism>
<evidence type="ECO:0000256" key="2">
    <source>
        <dbReference type="ARBA" id="ARBA00023284"/>
    </source>
</evidence>
<dbReference type="InterPro" id="IPR013766">
    <property type="entry name" value="Thioredoxin_domain"/>
</dbReference>
<evidence type="ECO:0000256" key="3">
    <source>
        <dbReference type="PIRSR" id="PIRSR000239-1"/>
    </source>
</evidence>
<name>A0A7K1T1N1_9SPHI</name>
<dbReference type="AlphaFoldDB" id="A0A7K1T1N1"/>